<dbReference type="Gene3D" id="1.10.10.60">
    <property type="entry name" value="Homeodomain-like"/>
    <property type="match status" value="1"/>
</dbReference>
<dbReference type="Gene3D" id="1.10.357.10">
    <property type="entry name" value="Tetracycline Repressor, domain 2"/>
    <property type="match status" value="1"/>
</dbReference>
<keyword evidence="1 2" id="KW-0238">DNA-binding</keyword>
<dbReference type="GO" id="GO:0000976">
    <property type="term" value="F:transcription cis-regulatory region binding"/>
    <property type="evidence" value="ECO:0007669"/>
    <property type="project" value="TreeGrafter"/>
</dbReference>
<dbReference type="PANTHER" id="PTHR30055:SF226">
    <property type="entry name" value="HTH-TYPE TRANSCRIPTIONAL REGULATOR PKSA"/>
    <property type="match status" value="1"/>
</dbReference>
<dbReference type="InterPro" id="IPR041347">
    <property type="entry name" value="MftR_C"/>
</dbReference>
<dbReference type="PANTHER" id="PTHR30055">
    <property type="entry name" value="HTH-TYPE TRANSCRIPTIONAL REGULATOR RUTR"/>
    <property type="match status" value="1"/>
</dbReference>
<dbReference type="EMBL" id="JAAKZW010000003">
    <property type="protein sequence ID" value="NGO74412.1"/>
    <property type="molecule type" value="Genomic_DNA"/>
</dbReference>
<dbReference type="PROSITE" id="PS50977">
    <property type="entry name" value="HTH_TETR_2"/>
    <property type="match status" value="1"/>
</dbReference>
<protein>
    <submittedName>
        <fullName evidence="4">TetR family transcriptional regulator</fullName>
    </submittedName>
</protein>
<dbReference type="InterPro" id="IPR009057">
    <property type="entry name" value="Homeodomain-like_sf"/>
</dbReference>
<feature type="DNA-binding region" description="H-T-H motif" evidence="2">
    <location>
        <begin position="45"/>
        <end position="64"/>
    </location>
</feature>
<dbReference type="InterPro" id="IPR050109">
    <property type="entry name" value="HTH-type_TetR-like_transc_reg"/>
</dbReference>
<accession>A0A6G4XB78</accession>
<evidence type="ECO:0000259" key="3">
    <source>
        <dbReference type="PROSITE" id="PS50977"/>
    </source>
</evidence>
<sequence>MHQKVNEARGVEPSGLRELKKQRRRERIVAAATDLVRERGIDEVTVTDIAEVAQVGRATFFRHFDSKESAVVIGFYENRLAALLAALAEQPEDIDPRRAMAEAIRTQIRGFQQSPDLREFDLLQGRMVAASPSLRSRGLEFQETYTTALAQLLAPRFGPLAPTDLRPRYLAAHALAVLRIAVEQWVAEGGTGDLPAMVESGLEWLEGGRS</sequence>
<feature type="domain" description="HTH tetR-type" evidence="3">
    <location>
        <begin position="22"/>
        <end position="82"/>
    </location>
</feature>
<evidence type="ECO:0000256" key="2">
    <source>
        <dbReference type="PROSITE-ProRule" id="PRU00335"/>
    </source>
</evidence>
<reference evidence="4 5" key="1">
    <citation type="submission" date="2020-02" db="EMBL/GenBank/DDBJ databases">
        <title>Whole-genome analyses of novel actinobacteria.</title>
        <authorList>
            <person name="Sahin N."/>
            <person name="Tokatli A."/>
        </authorList>
    </citation>
    <scope>NUCLEOTIDE SEQUENCE [LARGE SCALE GENOMIC DNA]</scope>
    <source>
        <strain evidence="4 5">YC504</strain>
    </source>
</reference>
<comment type="caution">
    <text evidence="4">The sequence shown here is derived from an EMBL/GenBank/DDBJ whole genome shotgun (WGS) entry which is preliminary data.</text>
</comment>
<evidence type="ECO:0000313" key="4">
    <source>
        <dbReference type="EMBL" id="NGO74412.1"/>
    </source>
</evidence>
<proteinExistence type="predicted"/>
<dbReference type="PROSITE" id="PS01081">
    <property type="entry name" value="HTH_TETR_1"/>
    <property type="match status" value="1"/>
</dbReference>
<dbReference type="Pfam" id="PF00440">
    <property type="entry name" value="TetR_N"/>
    <property type="match status" value="1"/>
</dbReference>
<dbReference type="RefSeq" id="WP_165329935.1">
    <property type="nucleotide sequence ID" value="NZ_JAAKZW010000003.1"/>
</dbReference>
<dbReference type="InterPro" id="IPR001647">
    <property type="entry name" value="HTH_TetR"/>
</dbReference>
<dbReference type="AlphaFoldDB" id="A0A6G4XB78"/>
<evidence type="ECO:0000256" key="1">
    <source>
        <dbReference type="ARBA" id="ARBA00023125"/>
    </source>
</evidence>
<dbReference type="Proteomes" id="UP000481109">
    <property type="component" value="Unassembled WGS sequence"/>
</dbReference>
<gene>
    <name evidence="4" type="ORF">G6045_01750</name>
</gene>
<dbReference type="GO" id="GO:0003700">
    <property type="term" value="F:DNA-binding transcription factor activity"/>
    <property type="evidence" value="ECO:0007669"/>
    <property type="project" value="TreeGrafter"/>
</dbReference>
<evidence type="ECO:0000313" key="5">
    <source>
        <dbReference type="Proteomes" id="UP000481109"/>
    </source>
</evidence>
<dbReference type="SUPFAM" id="SSF46689">
    <property type="entry name" value="Homeodomain-like"/>
    <property type="match status" value="1"/>
</dbReference>
<organism evidence="4 5">
    <name type="scientific">Streptomyces mesophilus</name>
    <dbReference type="NCBI Taxonomy" id="1775132"/>
    <lineage>
        <taxon>Bacteria</taxon>
        <taxon>Bacillati</taxon>
        <taxon>Actinomycetota</taxon>
        <taxon>Actinomycetes</taxon>
        <taxon>Kitasatosporales</taxon>
        <taxon>Streptomycetaceae</taxon>
        <taxon>Streptomyces</taxon>
    </lineage>
</organism>
<dbReference type="PRINTS" id="PR00455">
    <property type="entry name" value="HTHTETR"/>
</dbReference>
<dbReference type="InterPro" id="IPR023772">
    <property type="entry name" value="DNA-bd_HTH_TetR-type_CS"/>
</dbReference>
<name>A0A6G4XB78_9ACTN</name>
<dbReference type="Pfam" id="PF17754">
    <property type="entry name" value="TetR_C_14"/>
    <property type="match status" value="1"/>
</dbReference>
<keyword evidence="5" id="KW-1185">Reference proteome</keyword>